<accession>A0A8S3ZNX7</accession>
<dbReference type="EMBL" id="CAJHNH020003336">
    <property type="protein sequence ID" value="CAG5129076.1"/>
    <property type="molecule type" value="Genomic_DNA"/>
</dbReference>
<sequence length="116" mass="13249">MCYMVSFVIGLKTNWHELLVLLAAHKIEIEIWEQGRKANIDGLVASLWDMKGCRICPDMTEGQHVLWLVGRLEISSLTIKSDQINHVENNRFCKGLVCPGKYVYGRDICVTRLSLD</sequence>
<gene>
    <name evidence="1" type="ORF">CUNI_LOCUS14634</name>
</gene>
<proteinExistence type="predicted"/>
<evidence type="ECO:0000313" key="2">
    <source>
        <dbReference type="Proteomes" id="UP000678393"/>
    </source>
</evidence>
<organism evidence="1 2">
    <name type="scientific">Candidula unifasciata</name>
    <dbReference type="NCBI Taxonomy" id="100452"/>
    <lineage>
        <taxon>Eukaryota</taxon>
        <taxon>Metazoa</taxon>
        <taxon>Spiralia</taxon>
        <taxon>Lophotrochozoa</taxon>
        <taxon>Mollusca</taxon>
        <taxon>Gastropoda</taxon>
        <taxon>Heterobranchia</taxon>
        <taxon>Euthyneura</taxon>
        <taxon>Panpulmonata</taxon>
        <taxon>Eupulmonata</taxon>
        <taxon>Stylommatophora</taxon>
        <taxon>Helicina</taxon>
        <taxon>Helicoidea</taxon>
        <taxon>Geomitridae</taxon>
        <taxon>Candidula</taxon>
    </lineage>
</organism>
<evidence type="ECO:0000313" key="1">
    <source>
        <dbReference type="EMBL" id="CAG5129076.1"/>
    </source>
</evidence>
<dbReference type="AlphaFoldDB" id="A0A8S3ZNX7"/>
<keyword evidence="2" id="KW-1185">Reference proteome</keyword>
<protein>
    <submittedName>
        <fullName evidence="1">Uncharacterized protein</fullName>
    </submittedName>
</protein>
<dbReference type="Proteomes" id="UP000678393">
    <property type="component" value="Unassembled WGS sequence"/>
</dbReference>
<comment type="caution">
    <text evidence="1">The sequence shown here is derived from an EMBL/GenBank/DDBJ whole genome shotgun (WGS) entry which is preliminary data.</text>
</comment>
<reference evidence="1" key="1">
    <citation type="submission" date="2021-04" db="EMBL/GenBank/DDBJ databases">
        <authorList>
            <consortium name="Molecular Ecology Group"/>
        </authorList>
    </citation>
    <scope>NUCLEOTIDE SEQUENCE</scope>
</reference>
<name>A0A8S3ZNX7_9EUPU</name>